<reference evidence="3" key="1">
    <citation type="submission" date="2022-11" db="UniProtKB">
        <authorList>
            <consortium name="WormBaseParasite"/>
        </authorList>
    </citation>
    <scope>IDENTIFICATION</scope>
</reference>
<keyword evidence="1" id="KW-0732">Signal</keyword>
<evidence type="ECO:0000313" key="2">
    <source>
        <dbReference type="Proteomes" id="UP000887565"/>
    </source>
</evidence>
<dbReference type="AlphaFoldDB" id="A0A915L5X5"/>
<organism evidence="2 3">
    <name type="scientific">Romanomermis culicivorax</name>
    <name type="common">Nematode worm</name>
    <dbReference type="NCBI Taxonomy" id="13658"/>
    <lineage>
        <taxon>Eukaryota</taxon>
        <taxon>Metazoa</taxon>
        <taxon>Ecdysozoa</taxon>
        <taxon>Nematoda</taxon>
        <taxon>Enoplea</taxon>
        <taxon>Dorylaimia</taxon>
        <taxon>Mermithida</taxon>
        <taxon>Mermithoidea</taxon>
        <taxon>Mermithidae</taxon>
        <taxon>Romanomermis</taxon>
    </lineage>
</organism>
<evidence type="ECO:0000313" key="3">
    <source>
        <dbReference type="WBParaSite" id="nRc.2.0.1.t45928-RA"/>
    </source>
</evidence>
<dbReference type="WBParaSite" id="nRc.2.0.1.t45928-RA">
    <property type="protein sequence ID" value="nRc.2.0.1.t45928-RA"/>
    <property type="gene ID" value="nRc.2.0.1.g45928"/>
</dbReference>
<sequence>MVALSLVIAIYLASTSQLGHTIRRSRNYIRDINPTTMKAIWPNKIIHYRLAIVGVFSDSYVDKILAVIRMINRISCLEFTRVPTGDTLPPKTVAGLTLEPVVVFTKVTTEKECFAVINNNRIQVLLHDTICGSSVDIMAVTLSVLGAIIPKGSNLRLYDLMPWNLRE</sequence>
<protein>
    <submittedName>
        <fullName evidence="3">Uncharacterized protein</fullName>
    </submittedName>
</protein>
<feature type="chain" id="PRO_5037409877" evidence="1">
    <location>
        <begin position="16"/>
        <end position="167"/>
    </location>
</feature>
<evidence type="ECO:0000256" key="1">
    <source>
        <dbReference type="SAM" id="SignalP"/>
    </source>
</evidence>
<name>A0A915L5X5_ROMCU</name>
<dbReference type="Proteomes" id="UP000887565">
    <property type="component" value="Unplaced"/>
</dbReference>
<proteinExistence type="predicted"/>
<accession>A0A915L5X5</accession>
<keyword evidence="2" id="KW-1185">Reference proteome</keyword>
<feature type="signal peptide" evidence="1">
    <location>
        <begin position="1"/>
        <end position="15"/>
    </location>
</feature>